<reference evidence="6 7" key="1">
    <citation type="submission" date="2016-11" db="EMBL/GenBank/DDBJ databases">
        <authorList>
            <person name="Varghese N."/>
            <person name="Submissions S."/>
        </authorList>
    </citation>
    <scope>NUCLEOTIDE SEQUENCE [LARGE SCALE GENOMIC DNA]</scope>
    <source>
        <strain evidence="6 7">DSM 21988</strain>
    </source>
</reference>
<dbReference type="EMBL" id="FQZC01000001">
    <property type="protein sequence ID" value="SHI57286.1"/>
    <property type="molecule type" value="Genomic_DNA"/>
</dbReference>
<evidence type="ECO:0000256" key="2">
    <source>
        <dbReference type="ARBA" id="ARBA00022692"/>
    </source>
</evidence>
<organism evidence="6 7">
    <name type="scientific">Aureimonas altamirensis DSM 21988</name>
    <dbReference type="NCBI Taxonomy" id="1121026"/>
    <lineage>
        <taxon>Bacteria</taxon>
        <taxon>Pseudomonadati</taxon>
        <taxon>Pseudomonadota</taxon>
        <taxon>Alphaproteobacteria</taxon>
        <taxon>Hyphomicrobiales</taxon>
        <taxon>Aurantimonadaceae</taxon>
        <taxon>Aureimonas</taxon>
    </lineage>
</organism>
<feature type="transmembrane region" description="Helical" evidence="5">
    <location>
        <begin position="52"/>
        <end position="71"/>
    </location>
</feature>
<evidence type="ECO:0000256" key="4">
    <source>
        <dbReference type="ARBA" id="ARBA00023136"/>
    </source>
</evidence>
<name>A0ABY1I6H6_9HYPH</name>
<keyword evidence="2 5" id="KW-0812">Transmembrane</keyword>
<evidence type="ECO:0000313" key="6">
    <source>
        <dbReference type="EMBL" id="SHI57286.1"/>
    </source>
</evidence>
<protein>
    <submittedName>
        <fullName evidence="6">Protein-S-isoprenylcysteine O-methyltransferase Ste14</fullName>
    </submittedName>
</protein>
<keyword evidence="7" id="KW-1185">Reference proteome</keyword>
<evidence type="ECO:0000256" key="5">
    <source>
        <dbReference type="SAM" id="Phobius"/>
    </source>
</evidence>
<evidence type="ECO:0000256" key="1">
    <source>
        <dbReference type="ARBA" id="ARBA00004127"/>
    </source>
</evidence>
<evidence type="ECO:0000313" key="7">
    <source>
        <dbReference type="Proteomes" id="UP000184290"/>
    </source>
</evidence>
<feature type="transmembrane region" description="Helical" evidence="5">
    <location>
        <begin position="92"/>
        <end position="125"/>
    </location>
</feature>
<dbReference type="Pfam" id="PF04191">
    <property type="entry name" value="PEMT"/>
    <property type="match status" value="1"/>
</dbReference>
<accession>A0ABY1I6H6</accession>
<feature type="transmembrane region" description="Helical" evidence="5">
    <location>
        <begin position="21"/>
        <end position="40"/>
    </location>
</feature>
<comment type="subcellular location">
    <subcellularLocation>
        <location evidence="1">Endomembrane system</location>
        <topology evidence="1">Multi-pass membrane protein</topology>
    </subcellularLocation>
</comment>
<evidence type="ECO:0000256" key="3">
    <source>
        <dbReference type="ARBA" id="ARBA00022989"/>
    </source>
</evidence>
<dbReference type="InterPro" id="IPR007318">
    <property type="entry name" value="Phopholipid_MeTrfase"/>
</dbReference>
<sequence length="208" mass="23486">MRGSFADDTLSTTQLRRKRNIRFVFVMALPFFLIASGPWSVGSWQREGTEHFGMMLIIVAILGRSWCTLYIGGRKVRQLVTVGPYSLTRNPLYLFSLLAVVGIAAQTGSLAISAISAFLTIAIFMPVIQKEEAELLRLHGRRFELYRLDVPRFVPRLSNWTDAAELAIDPDRWRRTVLDSLVFLFLVSLLRGIGHVQEAFGGALLTLW</sequence>
<proteinExistence type="predicted"/>
<gene>
    <name evidence="6" type="ORF">SAMN02745911_0548</name>
</gene>
<keyword evidence="4 5" id="KW-0472">Membrane</keyword>
<dbReference type="RefSeq" id="WP_060600878.1">
    <property type="nucleotide sequence ID" value="NZ_FQZC01000001.1"/>
</dbReference>
<keyword evidence="3 5" id="KW-1133">Transmembrane helix</keyword>
<dbReference type="Gene3D" id="1.20.120.1630">
    <property type="match status" value="1"/>
</dbReference>
<comment type="caution">
    <text evidence="6">The sequence shown here is derived from an EMBL/GenBank/DDBJ whole genome shotgun (WGS) entry which is preliminary data.</text>
</comment>
<dbReference type="Proteomes" id="UP000184290">
    <property type="component" value="Unassembled WGS sequence"/>
</dbReference>